<keyword evidence="11" id="KW-0175">Coiled coil</keyword>
<dbReference type="WBParaSite" id="maker-uti_cns_0002665-snap-gene-0.4-mRNA-1">
    <property type="protein sequence ID" value="maker-uti_cns_0002665-snap-gene-0.4-mRNA-1"/>
    <property type="gene ID" value="maker-uti_cns_0002665-snap-gene-0.4"/>
</dbReference>
<dbReference type="PANTHER" id="PTHR28388">
    <property type="entry name" value="TRANSMEMBRANE PROTEIN 237"/>
    <property type="match status" value="1"/>
</dbReference>
<feature type="region of interest" description="Disordered" evidence="12">
    <location>
        <begin position="467"/>
        <end position="501"/>
    </location>
</feature>
<sequence>MADPNQPADMAATGGGDGRPRRLKKLPSLGGQAAPGDAGTALDAAQPGADGAPRPRRKKKRQPASAADAEASPDHGTAPISAQQQLLPAPAAGDDGAATGATSGGAAAPRPRRKKRRQPASAAAAAAATAGTDAPEAEEARRSPEGREAEPAAAAAAPRTRYIDVEGMPLAKALETVRADVVTREGAGGRVNFGADLADGGPAGDVKADDEDEAAIGGGGGGRAGESNMSDTIFWQTQDAKTFKAEKLDKYQQRLEQERKEREQYLEGVVEEDTSNRTLKCAIGFTKVYNYLGTVLLGLMPGFALLHTVYVWTLSSNYLSFLADYSRLGSPMPILYYVVLTLILLSVLDRYDTGKLDRGSCLECASFRHGGMVVLLYIPAYVVSNAMYPTDQWMRGYSLNATAYAGIANGDSLVQSWRIMDTVRAACLALGWLVVAFNPQFNRLADNLETELDDLIGEEQQLEMGAGGATQAGRTLGPAGRTQAGRTLPAPTVRGQTMTIA</sequence>
<evidence type="ECO:0000256" key="2">
    <source>
        <dbReference type="ARBA" id="ARBA00004141"/>
    </source>
</evidence>
<keyword evidence="6 13" id="KW-1133">Transmembrane helix</keyword>
<feature type="compositionally biased region" description="Basic and acidic residues" evidence="12">
    <location>
        <begin position="138"/>
        <end position="150"/>
    </location>
</feature>
<evidence type="ECO:0000256" key="1">
    <source>
        <dbReference type="ARBA" id="ARBA00004138"/>
    </source>
</evidence>
<evidence type="ECO:0000256" key="4">
    <source>
        <dbReference type="ARBA" id="ARBA00022692"/>
    </source>
</evidence>
<evidence type="ECO:0000256" key="13">
    <source>
        <dbReference type="SAM" id="Phobius"/>
    </source>
</evidence>
<evidence type="ECO:0000313" key="15">
    <source>
        <dbReference type="WBParaSite" id="maker-uti_cns_0002665-snap-gene-0.4-mRNA-1"/>
    </source>
</evidence>
<keyword evidence="9" id="KW-0966">Cell projection</keyword>
<evidence type="ECO:0000256" key="12">
    <source>
        <dbReference type="SAM" id="MobiDB-lite"/>
    </source>
</evidence>
<feature type="transmembrane region" description="Helical" evidence="13">
    <location>
        <begin position="332"/>
        <end position="348"/>
    </location>
</feature>
<evidence type="ECO:0000256" key="3">
    <source>
        <dbReference type="ARBA" id="ARBA00008783"/>
    </source>
</evidence>
<feature type="coiled-coil region" evidence="11">
    <location>
        <begin position="241"/>
        <end position="268"/>
    </location>
</feature>
<keyword evidence="7" id="KW-0969">Cilium</keyword>
<comment type="subcellular location">
    <subcellularLocation>
        <location evidence="1">Cell projection</location>
        <location evidence="1">Cilium</location>
    </subcellularLocation>
    <subcellularLocation>
        <location evidence="2">Membrane</location>
        <topology evidence="2">Multi-pass membrane protein</topology>
    </subcellularLocation>
</comment>
<evidence type="ECO:0000256" key="6">
    <source>
        <dbReference type="ARBA" id="ARBA00022989"/>
    </source>
</evidence>
<organism evidence="14 15">
    <name type="scientific">Macrostomum lignano</name>
    <dbReference type="NCBI Taxonomy" id="282301"/>
    <lineage>
        <taxon>Eukaryota</taxon>
        <taxon>Metazoa</taxon>
        <taxon>Spiralia</taxon>
        <taxon>Lophotrochozoa</taxon>
        <taxon>Platyhelminthes</taxon>
        <taxon>Rhabditophora</taxon>
        <taxon>Macrostomorpha</taxon>
        <taxon>Macrostomida</taxon>
        <taxon>Macrostomidae</taxon>
        <taxon>Macrostomum</taxon>
    </lineage>
</organism>
<evidence type="ECO:0000256" key="8">
    <source>
        <dbReference type="ARBA" id="ARBA00023136"/>
    </source>
</evidence>
<keyword evidence="14" id="KW-1185">Reference proteome</keyword>
<feature type="transmembrane region" description="Helical" evidence="13">
    <location>
        <begin position="288"/>
        <end position="312"/>
    </location>
</feature>
<feature type="compositionally biased region" description="Low complexity" evidence="12">
    <location>
        <begin position="82"/>
        <end position="109"/>
    </location>
</feature>
<reference evidence="15" key="1">
    <citation type="submission" date="2016-11" db="UniProtKB">
        <authorList>
            <consortium name="WormBaseParasite"/>
        </authorList>
    </citation>
    <scope>IDENTIFICATION</scope>
</reference>
<evidence type="ECO:0000256" key="11">
    <source>
        <dbReference type="SAM" id="Coils"/>
    </source>
</evidence>
<keyword evidence="5" id="KW-0970">Cilium biogenesis/degradation</keyword>
<dbReference type="GO" id="GO:0060271">
    <property type="term" value="P:cilium assembly"/>
    <property type="evidence" value="ECO:0007669"/>
    <property type="project" value="TreeGrafter"/>
</dbReference>
<evidence type="ECO:0000256" key="10">
    <source>
        <dbReference type="ARBA" id="ARBA00025631"/>
    </source>
</evidence>
<comment type="function">
    <text evidence="10">Component of the transition zone in primary cilia. Required for ciliogenesis.</text>
</comment>
<evidence type="ECO:0000256" key="9">
    <source>
        <dbReference type="ARBA" id="ARBA00023273"/>
    </source>
</evidence>
<keyword evidence="4 13" id="KW-0812">Transmembrane</keyword>
<protein>
    <submittedName>
        <fullName evidence="15">Piezo_RRas_bdg domain-containing protein</fullName>
    </submittedName>
</protein>
<dbReference type="GO" id="GO:0035869">
    <property type="term" value="C:ciliary transition zone"/>
    <property type="evidence" value="ECO:0007669"/>
    <property type="project" value="TreeGrafter"/>
</dbReference>
<comment type="similarity">
    <text evidence="3">Belongs to the TMEM237 family.</text>
</comment>
<keyword evidence="8 13" id="KW-0472">Membrane</keyword>
<feature type="compositionally biased region" description="Low complexity" evidence="12">
    <location>
        <begin position="119"/>
        <end position="134"/>
    </location>
</feature>
<dbReference type="PANTHER" id="PTHR28388:SF1">
    <property type="entry name" value="TRANSMEMBRANE PROTEIN 237"/>
    <property type="match status" value="1"/>
</dbReference>
<evidence type="ECO:0000256" key="7">
    <source>
        <dbReference type="ARBA" id="ARBA00023069"/>
    </source>
</evidence>
<feature type="region of interest" description="Disordered" evidence="12">
    <location>
        <begin position="1"/>
        <end position="160"/>
    </location>
</feature>
<name>A0A1I8GPS1_9PLAT</name>
<dbReference type="GO" id="GO:0016020">
    <property type="term" value="C:membrane"/>
    <property type="evidence" value="ECO:0007669"/>
    <property type="project" value="UniProtKB-SubCell"/>
</dbReference>
<dbReference type="AlphaFoldDB" id="A0A1I8GPS1"/>
<accession>A0A1I8GPS1</accession>
<dbReference type="InterPro" id="IPR029409">
    <property type="entry name" value="TMEM237"/>
</dbReference>
<evidence type="ECO:0000313" key="14">
    <source>
        <dbReference type="Proteomes" id="UP000095280"/>
    </source>
</evidence>
<proteinExistence type="inferred from homology"/>
<dbReference type="Proteomes" id="UP000095280">
    <property type="component" value="Unplaced"/>
</dbReference>
<dbReference type="Pfam" id="PF15383">
    <property type="entry name" value="TMEM237"/>
    <property type="match status" value="1"/>
</dbReference>
<evidence type="ECO:0000256" key="5">
    <source>
        <dbReference type="ARBA" id="ARBA00022794"/>
    </source>
</evidence>